<name>A0ABC8U5F3_9AQUA</name>
<evidence type="ECO:0000313" key="1">
    <source>
        <dbReference type="EMBL" id="CAK9176987.1"/>
    </source>
</evidence>
<dbReference type="EMBL" id="CAUOFW020006946">
    <property type="protein sequence ID" value="CAK9176987.1"/>
    <property type="molecule type" value="Genomic_DNA"/>
</dbReference>
<dbReference type="AlphaFoldDB" id="A0ABC8U5F3"/>
<comment type="caution">
    <text evidence="1">The sequence shown here is derived from an EMBL/GenBank/DDBJ whole genome shotgun (WGS) entry which is preliminary data.</text>
</comment>
<keyword evidence="2" id="KW-1185">Reference proteome</keyword>
<gene>
    <name evidence="1" type="ORF">ILEXP_LOCUS46852</name>
</gene>
<organism evidence="1 2">
    <name type="scientific">Ilex paraguariensis</name>
    <name type="common">yerba mate</name>
    <dbReference type="NCBI Taxonomy" id="185542"/>
    <lineage>
        <taxon>Eukaryota</taxon>
        <taxon>Viridiplantae</taxon>
        <taxon>Streptophyta</taxon>
        <taxon>Embryophyta</taxon>
        <taxon>Tracheophyta</taxon>
        <taxon>Spermatophyta</taxon>
        <taxon>Magnoliopsida</taxon>
        <taxon>eudicotyledons</taxon>
        <taxon>Gunneridae</taxon>
        <taxon>Pentapetalae</taxon>
        <taxon>asterids</taxon>
        <taxon>campanulids</taxon>
        <taxon>Aquifoliales</taxon>
        <taxon>Aquifoliaceae</taxon>
        <taxon>Ilex</taxon>
    </lineage>
</organism>
<reference evidence="1 2" key="1">
    <citation type="submission" date="2024-02" db="EMBL/GenBank/DDBJ databases">
        <authorList>
            <person name="Vignale AGUSTIN F."/>
            <person name="Sosa J E."/>
            <person name="Modenutti C."/>
        </authorList>
    </citation>
    <scope>NUCLEOTIDE SEQUENCE [LARGE SCALE GENOMIC DNA]</scope>
</reference>
<protein>
    <submittedName>
        <fullName evidence="1">Uncharacterized protein</fullName>
    </submittedName>
</protein>
<evidence type="ECO:0000313" key="2">
    <source>
        <dbReference type="Proteomes" id="UP001642360"/>
    </source>
</evidence>
<sequence>MVIVIPLADSSGEMKTGSREASPHWSVFDGVKSIRATPDALMAEINSAISGFEYTRATALLQSPSSSLSKNKTADANSTSQYDVQMADEAYKAGLASLAGGKLDEAIHSLNIALSKCPPEKTSAVAKLQSLISLTSQQLQNHQSTKARIFQKSST</sequence>
<proteinExistence type="predicted"/>
<accession>A0ABC8U5F3</accession>
<dbReference type="Proteomes" id="UP001642360">
    <property type="component" value="Unassembled WGS sequence"/>
</dbReference>